<keyword evidence="5" id="KW-1185">Reference proteome</keyword>
<evidence type="ECO:0000313" key="4">
    <source>
        <dbReference type="EMBL" id="KAJ9146382.1"/>
    </source>
</evidence>
<accession>A0ABQ9KQY4</accession>
<sequence length="353" mass="40005">MDFPSEKGFFGKAKSVASSIYGFILWSVALPSAIQIQKQYWPISPGLKTLIYSPKESPQNPNHHRFIIHSYMISSSFLSPSSSSTSPSSFRSLTTSSSYSSCSSVLGDLIGTESGVYLDCISEEETEARMEKQQPYHRNLSKRNQQRCEMRKKYPPPIPLLARTGNLPGHMPWNLTRHYSNGRLILREERVKHHEYFEAYREDGRLILKLVPLDDTVRCCHSVYYDEQEELELQDLEPVEEEEKEGTHENIDEEEEIEADEQTEDDNYLDYKIINEKLMGVASASSVPKSSFENGSDERPGEVRKCLTYAGRKILDSYLSCNANAHRNGGAYMARSGSAATLSFTIRPMATVV</sequence>
<dbReference type="Pfam" id="PF11250">
    <property type="entry name" value="FAF"/>
    <property type="match status" value="1"/>
</dbReference>
<dbReference type="InterPro" id="IPR021410">
    <property type="entry name" value="FAF"/>
</dbReference>
<feature type="domain" description="FAF" evidence="3">
    <location>
        <begin position="153"/>
        <end position="210"/>
    </location>
</feature>
<comment type="caution">
    <text evidence="4">The sequence shown here is derived from an EMBL/GenBank/DDBJ whole genome shotgun (WGS) entry which is preliminary data.</text>
</comment>
<protein>
    <recommendedName>
        <fullName evidence="3">FAF domain-containing protein</fullName>
    </recommendedName>
</protein>
<dbReference type="Proteomes" id="UP001174677">
    <property type="component" value="Chromosome 16"/>
</dbReference>
<feature type="compositionally biased region" description="Acidic residues" evidence="2">
    <location>
        <begin position="251"/>
        <end position="263"/>
    </location>
</feature>
<feature type="region of interest" description="Disordered" evidence="2">
    <location>
        <begin position="237"/>
        <end position="263"/>
    </location>
</feature>
<dbReference type="PANTHER" id="PTHR33155:SF75">
    <property type="entry name" value="OS02G0750800 PROTEIN"/>
    <property type="match status" value="1"/>
</dbReference>
<feature type="region of interest" description="Disordered" evidence="2">
    <location>
        <begin position="129"/>
        <end position="149"/>
    </location>
</feature>
<name>A0ABQ9KQY4_HEVBR</name>
<evidence type="ECO:0000256" key="2">
    <source>
        <dbReference type="SAM" id="MobiDB-lite"/>
    </source>
</evidence>
<evidence type="ECO:0000256" key="1">
    <source>
        <dbReference type="ARBA" id="ARBA00008690"/>
    </source>
</evidence>
<evidence type="ECO:0000313" key="5">
    <source>
        <dbReference type="Proteomes" id="UP001174677"/>
    </source>
</evidence>
<organism evidence="4 5">
    <name type="scientific">Hevea brasiliensis</name>
    <name type="common">Para rubber tree</name>
    <name type="synonym">Siphonia brasiliensis</name>
    <dbReference type="NCBI Taxonomy" id="3981"/>
    <lineage>
        <taxon>Eukaryota</taxon>
        <taxon>Viridiplantae</taxon>
        <taxon>Streptophyta</taxon>
        <taxon>Embryophyta</taxon>
        <taxon>Tracheophyta</taxon>
        <taxon>Spermatophyta</taxon>
        <taxon>Magnoliopsida</taxon>
        <taxon>eudicotyledons</taxon>
        <taxon>Gunneridae</taxon>
        <taxon>Pentapetalae</taxon>
        <taxon>rosids</taxon>
        <taxon>fabids</taxon>
        <taxon>Malpighiales</taxon>
        <taxon>Euphorbiaceae</taxon>
        <taxon>Crotonoideae</taxon>
        <taxon>Micrandreae</taxon>
        <taxon>Hevea</taxon>
    </lineage>
</organism>
<dbReference type="InterPro" id="IPR046431">
    <property type="entry name" value="FAF_dom"/>
</dbReference>
<reference evidence="4" key="1">
    <citation type="journal article" date="2023" name="Plant Biotechnol. J.">
        <title>Chromosome-level wild Hevea brasiliensis genome provides new tools for genomic-assisted breeding and valuable loci to elevate rubber yield.</title>
        <authorList>
            <person name="Cheng H."/>
            <person name="Song X."/>
            <person name="Hu Y."/>
            <person name="Wu T."/>
            <person name="Yang Q."/>
            <person name="An Z."/>
            <person name="Feng S."/>
            <person name="Deng Z."/>
            <person name="Wu W."/>
            <person name="Zeng X."/>
            <person name="Tu M."/>
            <person name="Wang X."/>
            <person name="Huang H."/>
        </authorList>
    </citation>
    <scope>NUCLEOTIDE SEQUENCE</scope>
    <source>
        <strain evidence="4">MT/VB/25A 57/8</strain>
    </source>
</reference>
<dbReference type="EMBL" id="JARPOI010000016">
    <property type="protein sequence ID" value="KAJ9146382.1"/>
    <property type="molecule type" value="Genomic_DNA"/>
</dbReference>
<comment type="similarity">
    <text evidence="1">Belongs to the fantastic four family.</text>
</comment>
<evidence type="ECO:0000259" key="3">
    <source>
        <dbReference type="Pfam" id="PF11250"/>
    </source>
</evidence>
<dbReference type="PANTHER" id="PTHR33155">
    <property type="entry name" value="FANTASTIC FOUR-LIKE PROTEIN (DUF3049)"/>
    <property type="match status" value="1"/>
</dbReference>
<proteinExistence type="inferred from homology"/>
<gene>
    <name evidence="4" type="ORF">P3X46_028654</name>
</gene>